<dbReference type="GO" id="GO:0009102">
    <property type="term" value="P:biotin biosynthetic process"/>
    <property type="evidence" value="ECO:0007669"/>
    <property type="project" value="UniProtKB-UniRule"/>
</dbReference>
<comment type="pathway">
    <text evidence="5">Cofactor biosynthesis; biotin biosynthesis.</text>
</comment>
<keyword evidence="4 5" id="KW-0378">Hydrolase</keyword>
<feature type="binding site" evidence="5">
    <location>
        <position position="236"/>
    </location>
    <ligand>
        <name>substrate</name>
    </ligand>
</feature>
<dbReference type="NCBIfam" id="TIGR01738">
    <property type="entry name" value="bioH"/>
    <property type="match status" value="1"/>
</dbReference>
<feature type="binding site" evidence="5">
    <location>
        <position position="22"/>
    </location>
    <ligand>
        <name>substrate</name>
    </ligand>
</feature>
<dbReference type="SUPFAM" id="SSF53474">
    <property type="entry name" value="alpha/beta-Hydrolases"/>
    <property type="match status" value="1"/>
</dbReference>
<evidence type="ECO:0000313" key="8">
    <source>
        <dbReference type="Proteomes" id="UP000502374"/>
    </source>
</evidence>
<dbReference type="InterPro" id="IPR029058">
    <property type="entry name" value="AB_hydrolase_fold"/>
</dbReference>
<feature type="domain" description="AB hydrolase-1" evidence="6">
    <location>
        <begin position="16"/>
        <end position="242"/>
    </location>
</feature>
<comment type="subunit">
    <text evidence="5">Monomer.</text>
</comment>
<keyword evidence="3 5" id="KW-0093">Biotin biosynthesis</keyword>
<dbReference type="InterPro" id="IPR000073">
    <property type="entry name" value="AB_hydrolase_1"/>
</dbReference>
<reference evidence="7 8" key="1">
    <citation type="submission" date="2020-02" db="EMBL/GenBank/DDBJ databases">
        <title>Parallel evolution in the integration of a co-obligate aphid symbiosis.</title>
        <authorList>
            <person name="Monnin D."/>
            <person name="Jackson R."/>
            <person name="Kiers E.T."/>
            <person name="Bunker M."/>
            <person name="Ellers J."/>
            <person name="Henry L.M."/>
        </authorList>
    </citation>
    <scope>NUCLEOTIDE SEQUENCE [LARGE SCALE GENOMIC DNA]</scope>
    <source>
        <strain evidence="7">AURT-53B</strain>
    </source>
</reference>
<dbReference type="PANTHER" id="PTHR43798:SF31">
    <property type="entry name" value="AB HYDROLASE SUPERFAMILY PROTEIN YCLE"/>
    <property type="match status" value="1"/>
</dbReference>
<evidence type="ECO:0000256" key="2">
    <source>
        <dbReference type="ARBA" id="ARBA00022490"/>
    </source>
</evidence>
<organism evidence="7 8">
    <name type="scientific">Buchnera aphidicola</name>
    <name type="common">Aphis urticata</name>
    <dbReference type="NCBI Taxonomy" id="2708353"/>
    <lineage>
        <taxon>Bacteria</taxon>
        <taxon>Pseudomonadati</taxon>
        <taxon>Pseudomonadota</taxon>
        <taxon>Gammaproteobacteria</taxon>
        <taxon>Enterobacterales</taxon>
        <taxon>Erwiniaceae</taxon>
        <taxon>Buchnera</taxon>
    </lineage>
</organism>
<dbReference type="PANTHER" id="PTHR43798">
    <property type="entry name" value="MONOACYLGLYCEROL LIPASE"/>
    <property type="match status" value="1"/>
</dbReference>
<keyword evidence="1 5" id="KW-0719">Serine esterase</keyword>
<gene>
    <name evidence="5 7" type="primary">bioH</name>
    <name evidence="7" type="ORF">G4B00_02755</name>
</gene>
<accession>A0AAJ4KVQ6</accession>
<dbReference type="GO" id="GO:0016020">
    <property type="term" value="C:membrane"/>
    <property type="evidence" value="ECO:0007669"/>
    <property type="project" value="TreeGrafter"/>
</dbReference>
<feature type="active site" evidence="5">
    <location>
        <position position="236"/>
    </location>
</feature>
<evidence type="ECO:0000256" key="1">
    <source>
        <dbReference type="ARBA" id="ARBA00022487"/>
    </source>
</evidence>
<dbReference type="EC" id="3.1.1.85" evidence="5"/>
<feature type="binding site" evidence="5">
    <location>
        <begin position="143"/>
        <end position="147"/>
    </location>
    <ligand>
        <name>substrate</name>
    </ligand>
</feature>
<evidence type="ECO:0000259" key="6">
    <source>
        <dbReference type="Pfam" id="PF00561"/>
    </source>
</evidence>
<dbReference type="GO" id="GO:0090499">
    <property type="term" value="F:pimelyl-[acyl-carrier protein] methyl ester esterase activity"/>
    <property type="evidence" value="ECO:0007669"/>
    <property type="project" value="UniProtKB-EC"/>
</dbReference>
<proteinExistence type="inferred from homology"/>
<dbReference type="InterPro" id="IPR010076">
    <property type="entry name" value="BioH"/>
</dbReference>
<feature type="binding site" evidence="5">
    <location>
        <begin position="82"/>
        <end position="83"/>
    </location>
    <ligand>
        <name>substrate</name>
    </ligand>
</feature>
<comment type="function">
    <text evidence="5">The physiological role of BioH is to remove the methyl group introduced by BioC when the pimeloyl moiety is complete. It allows to synthesize pimeloyl-ACP via the fatty acid synthetic pathway through the hydrolysis of the ester bonds of pimeloyl-ACP esters.</text>
</comment>
<dbReference type="EMBL" id="CP048744">
    <property type="protein sequence ID" value="QIQ41539.1"/>
    <property type="molecule type" value="Genomic_DNA"/>
</dbReference>
<dbReference type="Proteomes" id="UP000502374">
    <property type="component" value="Chromosome"/>
</dbReference>
<dbReference type="InterPro" id="IPR050266">
    <property type="entry name" value="AB_hydrolase_sf"/>
</dbReference>
<dbReference type="GO" id="GO:0005737">
    <property type="term" value="C:cytoplasm"/>
    <property type="evidence" value="ECO:0007669"/>
    <property type="project" value="UniProtKB-SubCell"/>
</dbReference>
<evidence type="ECO:0000313" key="7">
    <source>
        <dbReference type="EMBL" id="QIQ41539.1"/>
    </source>
</evidence>
<dbReference type="Pfam" id="PF00561">
    <property type="entry name" value="Abhydrolase_1"/>
    <property type="match status" value="1"/>
</dbReference>
<feature type="active site" evidence="5">
    <location>
        <position position="208"/>
    </location>
</feature>
<evidence type="ECO:0000256" key="4">
    <source>
        <dbReference type="ARBA" id="ARBA00022801"/>
    </source>
</evidence>
<comment type="subcellular location">
    <subcellularLocation>
        <location evidence="5">Cytoplasm</location>
    </subcellularLocation>
</comment>
<dbReference type="AlphaFoldDB" id="A0AAJ4KVQ6"/>
<comment type="similarity">
    <text evidence="5">Belongs to the AB hydrolase superfamily. Carboxylesterase BioH family.</text>
</comment>
<name>A0AAJ4KVQ6_9GAMM</name>
<comment type="catalytic activity">
    <reaction evidence="5">
        <text>6-carboxyhexanoyl-[ACP] methyl ester + H2O = 6-carboxyhexanoyl-[ACP] + methanol + H(+)</text>
        <dbReference type="Rhea" id="RHEA:42700"/>
        <dbReference type="Rhea" id="RHEA-COMP:9955"/>
        <dbReference type="Rhea" id="RHEA-COMP:10186"/>
        <dbReference type="ChEBI" id="CHEBI:15377"/>
        <dbReference type="ChEBI" id="CHEBI:15378"/>
        <dbReference type="ChEBI" id="CHEBI:17790"/>
        <dbReference type="ChEBI" id="CHEBI:78846"/>
        <dbReference type="ChEBI" id="CHEBI:82735"/>
        <dbReference type="EC" id="3.1.1.85"/>
    </reaction>
</comment>
<dbReference type="HAMAP" id="MF_01260">
    <property type="entry name" value="Carboxylester"/>
    <property type="match status" value="1"/>
</dbReference>
<evidence type="ECO:0000256" key="3">
    <source>
        <dbReference type="ARBA" id="ARBA00022756"/>
    </source>
</evidence>
<dbReference type="Gene3D" id="3.40.50.1820">
    <property type="entry name" value="alpha/beta hydrolase"/>
    <property type="match status" value="1"/>
</dbReference>
<keyword evidence="2 5" id="KW-0963">Cytoplasm</keyword>
<feature type="active site" description="Nucleophile" evidence="5">
    <location>
        <position position="82"/>
    </location>
</feature>
<sequence>MKKFTWTTLGNGDINLIILNGWGFNYKIWFFIVQKLSMYFKLHLIDLPGIGVNKNLQPANIQQIIEILNFYMPKNSIYLGWSLGGLIATNFTLLYPEKTLGLINVSSSPYFIKQKKWPGIEKKNIQHIYDDLLNQYHKTINNFLFLQTLKEEKCFQDLKILKTMLFSENNIPNQKTLKKGLEILLSVDLRSKISMIKVPFLRIYGSLDTLVPKKISNLIDVICPESYSIIIKKAGHVPFISHKKEFCSILLEYFSKIIKIKN</sequence>
<evidence type="ECO:0000256" key="5">
    <source>
        <dbReference type="HAMAP-Rule" id="MF_01260"/>
    </source>
</evidence>
<protein>
    <recommendedName>
        <fullName evidence="5">Pimeloyl-[acyl-carrier protein] methyl ester esterase</fullName>
        <ecNumber evidence="5">3.1.1.85</ecNumber>
    </recommendedName>
    <alternativeName>
        <fullName evidence="5">Biotin synthesis protein BioH</fullName>
    </alternativeName>
    <alternativeName>
        <fullName evidence="5">Carboxylesterase BioH</fullName>
    </alternativeName>
</protein>